<sequence>MLRLFKRRAVIFSGLFSFVLGCTLTLNLLSADNCTEKMSFEYKHDDSLLRKGAANSKFLIIIILSQPASVHKRNVIRGTWLSLCKNNSDVQYYFVIGGAGLTEEIRPFIEEEQSAHHDLIVLPNVYDEYRSLSHKVLQAFVWLDKEVKHFQYLLKCDDDSFVLVDKVVSEVQTIKLAVGHSLYWGFFNGRAEVKLSGKWKESDWILCDYYLPYALGGGYVLSQKLVHFIAVNAQFLRLYNSEDVSVGVWLSAVANVTRKHDPRFNTEFISRGCSNTYLVTHKHDETVMKKMFVTLKKSGRLCDVEYKTRNSYIYNWNVPPSKCCIRNDSDIP</sequence>
<dbReference type="OrthoDB" id="1158011at2759"/>
<keyword evidence="7" id="KW-0808">Transferase</keyword>
<keyword evidence="8" id="KW-0812">Transmembrane</keyword>
<evidence type="ECO:0000256" key="1">
    <source>
        <dbReference type="ARBA" id="ARBA00001936"/>
    </source>
</evidence>
<dbReference type="GO" id="GO:0000139">
    <property type="term" value="C:Golgi membrane"/>
    <property type="evidence" value="ECO:0007669"/>
    <property type="project" value="UniProtKB-SubCell"/>
</dbReference>
<dbReference type="GO" id="GO:0006024">
    <property type="term" value="P:glycosaminoglycan biosynthetic process"/>
    <property type="evidence" value="ECO:0007669"/>
    <property type="project" value="UniProtKB-ARBA"/>
</dbReference>
<dbReference type="GO" id="GO:0047220">
    <property type="term" value="F:galactosylxylosylprotein 3-beta-galactosyltransferase activity"/>
    <property type="evidence" value="ECO:0007669"/>
    <property type="project" value="UniProtKB-ARBA"/>
</dbReference>
<dbReference type="PANTHER" id="PTHR11214">
    <property type="entry name" value="BETA-1,3-N-ACETYLGLUCOSAMINYLTRANSFERASE"/>
    <property type="match status" value="1"/>
</dbReference>
<proteinExistence type="inferred from homology"/>
<comment type="caution">
    <text evidence="16">The sequence shown here is derived from an EMBL/GenBank/DDBJ whole genome shotgun (WGS) entry which is preliminary data.</text>
</comment>
<keyword evidence="11 15" id="KW-0333">Golgi apparatus</keyword>
<keyword evidence="17" id="KW-1185">Reference proteome</keyword>
<dbReference type="InterPro" id="IPR002659">
    <property type="entry name" value="Glyco_trans_31"/>
</dbReference>
<evidence type="ECO:0000256" key="9">
    <source>
        <dbReference type="ARBA" id="ARBA00022968"/>
    </source>
</evidence>
<dbReference type="Proteomes" id="UP000502823">
    <property type="component" value="Unassembled WGS sequence"/>
</dbReference>
<dbReference type="EMBL" id="BLKM01012983">
    <property type="protein sequence ID" value="GFG38144.1"/>
    <property type="molecule type" value="Genomic_DNA"/>
</dbReference>
<keyword evidence="6 15" id="KW-0328">Glycosyltransferase</keyword>
<comment type="pathway">
    <text evidence="4">Glycan metabolism; heparan sulfate biosynthesis.</text>
</comment>
<evidence type="ECO:0000256" key="4">
    <source>
        <dbReference type="ARBA" id="ARBA00005093"/>
    </source>
</evidence>
<evidence type="ECO:0000256" key="6">
    <source>
        <dbReference type="ARBA" id="ARBA00022676"/>
    </source>
</evidence>
<dbReference type="Gene3D" id="3.90.550.50">
    <property type="match status" value="1"/>
</dbReference>
<keyword evidence="14" id="KW-0464">Manganese</keyword>
<keyword evidence="12" id="KW-0472">Membrane</keyword>
<gene>
    <name evidence="16" type="ORF">Cfor_03767</name>
</gene>
<evidence type="ECO:0000313" key="17">
    <source>
        <dbReference type="Proteomes" id="UP000502823"/>
    </source>
</evidence>
<dbReference type="EC" id="2.4.1.-" evidence="15"/>
<evidence type="ECO:0000256" key="2">
    <source>
        <dbReference type="ARBA" id="ARBA00004323"/>
    </source>
</evidence>
<keyword evidence="9" id="KW-0735">Signal-anchor</keyword>
<keyword evidence="13" id="KW-0325">Glycoprotein</keyword>
<dbReference type="PROSITE" id="PS51257">
    <property type="entry name" value="PROKAR_LIPOPROTEIN"/>
    <property type="match status" value="1"/>
</dbReference>
<organism evidence="16 17">
    <name type="scientific">Coptotermes formosanus</name>
    <name type="common">Formosan subterranean termite</name>
    <dbReference type="NCBI Taxonomy" id="36987"/>
    <lineage>
        <taxon>Eukaryota</taxon>
        <taxon>Metazoa</taxon>
        <taxon>Ecdysozoa</taxon>
        <taxon>Arthropoda</taxon>
        <taxon>Hexapoda</taxon>
        <taxon>Insecta</taxon>
        <taxon>Pterygota</taxon>
        <taxon>Neoptera</taxon>
        <taxon>Polyneoptera</taxon>
        <taxon>Dictyoptera</taxon>
        <taxon>Blattodea</taxon>
        <taxon>Blattoidea</taxon>
        <taxon>Termitoidae</taxon>
        <taxon>Rhinotermitidae</taxon>
        <taxon>Coptotermes</taxon>
    </lineage>
</organism>
<evidence type="ECO:0000256" key="7">
    <source>
        <dbReference type="ARBA" id="ARBA00022679"/>
    </source>
</evidence>
<evidence type="ECO:0000256" key="10">
    <source>
        <dbReference type="ARBA" id="ARBA00022989"/>
    </source>
</evidence>
<comment type="pathway">
    <text evidence="3">Glycan metabolism; chondroitin sulfate biosynthesis.</text>
</comment>
<protein>
    <recommendedName>
        <fullName evidence="15">Hexosyltransferase</fullName>
        <ecNumber evidence="15">2.4.1.-</ecNumber>
    </recommendedName>
</protein>
<evidence type="ECO:0000256" key="3">
    <source>
        <dbReference type="ARBA" id="ARBA00004840"/>
    </source>
</evidence>
<comment type="similarity">
    <text evidence="5 15">Belongs to the glycosyltransferase 31 family.</text>
</comment>
<evidence type="ECO:0000256" key="11">
    <source>
        <dbReference type="ARBA" id="ARBA00023034"/>
    </source>
</evidence>
<dbReference type="GO" id="GO:0006493">
    <property type="term" value="P:protein O-linked glycosylation"/>
    <property type="evidence" value="ECO:0007669"/>
    <property type="project" value="TreeGrafter"/>
</dbReference>
<evidence type="ECO:0000256" key="12">
    <source>
        <dbReference type="ARBA" id="ARBA00023136"/>
    </source>
</evidence>
<dbReference type="FunCoup" id="A0A6L2Q0Z1">
    <property type="interactions" value="152"/>
</dbReference>
<comment type="subcellular location">
    <subcellularLocation>
        <location evidence="2 15">Golgi apparatus membrane</location>
        <topology evidence="2 15">Single-pass type II membrane protein</topology>
    </subcellularLocation>
</comment>
<evidence type="ECO:0000256" key="8">
    <source>
        <dbReference type="ARBA" id="ARBA00022692"/>
    </source>
</evidence>
<evidence type="ECO:0000256" key="15">
    <source>
        <dbReference type="RuleBase" id="RU363063"/>
    </source>
</evidence>
<dbReference type="FunFam" id="3.90.550.50:FF:000018">
    <property type="entry name" value="Hexosyltransferase"/>
    <property type="match status" value="1"/>
</dbReference>
<evidence type="ECO:0000256" key="13">
    <source>
        <dbReference type="ARBA" id="ARBA00023180"/>
    </source>
</evidence>
<dbReference type="PANTHER" id="PTHR11214:SF3">
    <property type="entry name" value="BETA-1,3-GALACTOSYLTRANSFERASE 6"/>
    <property type="match status" value="1"/>
</dbReference>
<keyword evidence="10" id="KW-1133">Transmembrane helix</keyword>
<name>A0A6L2Q0Z1_COPFO</name>
<dbReference type="AlphaFoldDB" id="A0A6L2Q0Z1"/>
<comment type="cofactor">
    <cofactor evidence="1">
        <name>Mn(2+)</name>
        <dbReference type="ChEBI" id="CHEBI:29035"/>
    </cofactor>
</comment>
<dbReference type="Pfam" id="PF01762">
    <property type="entry name" value="Galactosyl_T"/>
    <property type="match status" value="1"/>
</dbReference>
<evidence type="ECO:0000256" key="14">
    <source>
        <dbReference type="ARBA" id="ARBA00023211"/>
    </source>
</evidence>
<reference evidence="17" key="1">
    <citation type="submission" date="2020-01" db="EMBL/GenBank/DDBJ databases">
        <title>Draft genome sequence of the Termite Coptotermes fromosanus.</title>
        <authorList>
            <person name="Itakura S."/>
            <person name="Yosikawa Y."/>
            <person name="Umezawa K."/>
        </authorList>
    </citation>
    <scope>NUCLEOTIDE SEQUENCE [LARGE SCALE GENOMIC DNA]</scope>
</reference>
<dbReference type="InParanoid" id="A0A6L2Q0Z1"/>
<evidence type="ECO:0000256" key="5">
    <source>
        <dbReference type="ARBA" id="ARBA00008661"/>
    </source>
</evidence>
<evidence type="ECO:0000313" key="16">
    <source>
        <dbReference type="EMBL" id="GFG38144.1"/>
    </source>
</evidence>
<accession>A0A6L2Q0Z1</accession>